<dbReference type="EMBL" id="LAVV01010940">
    <property type="protein sequence ID" value="KNZ48400.1"/>
    <property type="molecule type" value="Genomic_DNA"/>
</dbReference>
<feature type="compositionally biased region" description="Basic residues" evidence="3">
    <location>
        <begin position="392"/>
        <end position="401"/>
    </location>
</feature>
<feature type="compositionally biased region" description="Basic residues" evidence="3">
    <location>
        <begin position="13"/>
        <end position="22"/>
    </location>
</feature>
<feature type="compositionally biased region" description="Polar residues" evidence="3">
    <location>
        <begin position="1"/>
        <end position="12"/>
    </location>
</feature>
<dbReference type="PANTHER" id="PTHR10288">
    <property type="entry name" value="KH DOMAIN CONTAINING RNA BINDING PROTEIN"/>
    <property type="match status" value="1"/>
</dbReference>
<dbReference type="SUPFAM" id="SSF54791">
    <property type="entry name" value="Eukaryotic type KH-domain (KH-domain type I)"/>
    <property type="match status" value="3"/>
</dbReference>
<dbReference type="Pfam" id="PF00013">
    <property type="entry name" value="KH_1"/>
    <property type="match status" value="3"/>
</dbReference>
<keyword evidence="2" id="KW-0694">RNA-binding</keyword>
<organism evidence="5 6">
    <name type="scientific">Puccinia sorghi</name>
    <dbReference type="NCBI Taxonomy" id="27349"/>
    <lineage>
        <taxon>Eukaryota</taxon>
        <taxon>Fungi</taxon>
        <taxon>Dikarya</taxon>
        <taxon>Basidiomycota</taxon>
        <taxon>Pucciniomycotina</taxon>
        <taxon>Pucciniomycetes</taxon>
        <taxon>Pucciniales</taxon>
        <taxon>Pucciniaceae</taxon>
        <taxon>Puccinia</taxon>
    </lineage>
</organism>
<name>A0A0L6UKS3_9BASI</name>
<dbReference type="Proteomes" id="UP000037035">
    <property type="component" value="Unassembled WGS sequence"/>
</dbReference>
<dbReference type="InterPro" id="IPR036612">
    <property type="entry name" value="KH_dom_type_1_sf"/>
</dbReference>
<evidence type="ECO:0000313" key="5">
    <source>
        <dbReference type="EMBL" id="KNZ48400.1"/>
    </source>
</evidence>
<evidence type="ECO:0000256" key="3">
    <source>
        <dbReference type="SAM" id="MobiDB-lite"/>
    </source>
</evidence>
<dbReference type="GO" id="GO:0003723">
    <property type="term" value="F:RNA binding"/>
    <property type="evidence" value="ECO:0007669"/>
    <property type="project" value="UniProtKB-UniRule"/>
</dbReference>
<dbReference type="InterPro" id="IPR004087">
    <property type="entry name" value="KH_dom"/>
</dbReference>
<dbReference type="PROSITE" id="PS50084">
    <property type="entry name" value="KH_TYPE_1"/>
    <property type="match status" value="3"/>
</dbReference>
<protein>
    <recommendedName>
        <fullName evidence="4">K Homology domain-containing protein</fullName>
    </recommendedName>
</protein>
<accession>A0A0L6UKS3</accession>
<feature type="compositionally biased region" description="Polar residues" evidence="3">
    <location>
        <begin position="127"/>
        <end position="138"/>
    </location>
</feature>
<feature type="domain" description="K Homology" evidence="4">
    <location>
        <begin position="245"/>
        <end position="316"/>
    </location>
</feature>
<dbReference type="SMART" id="SM00322">
    <property type="entry name" value="KH"/>
    <property type="match status" value="3"/>
</dbReference>
<feature type="compositionally biased region" description="Gly residues" evidence="3">
    <location>
        <begin position="372"/>
        <end position="382"/>
    </location>
</feature>
<dbReference type="AlphaFoldDB" id="A0A0L6UKS3"/>
<feature type="compositionally biased region" description="Polar residues" evidence="3">
    <location>
        <begin position="72"/>
        <end position="102"/>
    </location>
</feature>
<feature type="domain" description="K Homology" evidence="4">
    <location>
        <begin position="423"/>
        <end position="527"/>
    </location>
</feature>
<reference evidence="5 6" key="1">
    <citation type="submission" date="2015-08" db="EMBL/GenBank/DDBJ databases">
        <title>Next Generation Sequencing and Analysis of the Genome of Puccinia sorghi L Schw, the Causal Agent of Maize Common Rust.</title>
        <authorList>
            <person name="Rochi L."/>
            <person name="Burguener G."/>
            <person name="Darino M."/>
            <person name="Turjanski A."/>
            <person name="Kreff E."/>
            <person name="Dieguez M.J."/>
            <person name="Sacco F."/>
        </authorList>
    </citation>
    <scope>NUCLEOTIDE SEQUENCE [LARGE SCALE GENOMIC DNA]</scope>
    <source>
        <strain evidence="5 6">RO10H11247</strain>
    </source>
</reference>
<feature type="compositionally biased region" description="Gly residues" evidence="3">
    <location>
        <begin position="331"/>
        <end position="352"/>
    </location>
</feature>
<dbReference type="STRING" id="27349.A0A0L6UKS3"/>
<evidence type="ECO:0000313" key="6">
    <source>
        <dbReference type="Proteomes" id="UP000037035"/>
    </source>
</evidence>
<evidence type="ECO:0000259" key="4">
    <source>
        <dbReference type="SMART" id="SM00322"/>
    </source>
</evidence>
<feature type="compositionally biased region" description="Polar residues" evidence="3">
    <location>
        <begin position="23"/>
        <end position="41"/>
    </location>
</feature>
<comment type="caution">
    <text evidence="5">The sequence shown here is derived from an EMBL/GenBank/DDBJ whole genome shotgun (WGS) entry which is preliminary data.</text>
</comment>
<dbReference type="OrthoDB" id="442947at2759"/>
<feature type="region of interest" description="Disordered" evidence="3">
    <location>
        <begin position="324"/>
        <end position="426"/>
    </location>
</feature>
<feature type="compositionally biased region" description="Low complexity" evidence="3">
    <location>
        <begin position="139"/>
        <end position="152"/>
    </location>
</feature>
<feature type="region of interest" description="Disordered" evidence="3">
    <location>
        <begin position="1"/>
        <end position="41"/>
    </location>
</feature>
<dbReference type="InterPro" id="IPR004088">
    <property type="entry name" value="KH_dom_type_1"/>
</dbReference>
<proteinExistence type="predicted"/>
<keyword evidence="6" id="KW-1185">Reference proteome</keyword>
<keyword evidence="1" id="KW-0677">Repeat</keyword>
<sequence>MSSALPSSINNHNKSHIRKRSRSNSPTSIGTLQKRQNLQNPVENISQSEINLALTSSSSTAPTSDLIDEPNLNPTAVHTTSATSKPGPNGVDNQNGTTTSNSGPPPNDPQEITTHLPSASHDHNAHLDSQSHPSTIGTHQHQASSSSSSQQQNPAHAIAATQTIQMRALIVTQDASIIIGKAGRHINEVREKSGARATISEAIPGNAERILSVSGPLDAVSKAFGLIVRRINDEPFDVPSVPGSRAVTIRFIVPNSRMGSVIGKAGSKIKEIQDMSGARVQASEALLPGSTERVLSISGVADAVHIAVYYVGMILVENQERMPGNTSYRPGGSGSGSGGSAGGGAGHLGHSGHGAQLGHHHMGGRAPPGAIGPVGPGGGYGPYAGAPGPIPHGHHPHHNPHHPGPPTAGPPGGGYPNPAHQPGSQTQQIYIPNGFVGAVIGKGGQKINEIRQASATHIKIMEPGEGGQDSSANERVWLHSLSIYIYIYMCVYVLDSHAFLFRLQLVTITGQPMNIQMAVSLLYRRLEAEKLKFENPGMASAL</sequence>
<evidence type="ECO:0000256" key="2">
    <source>
        <dbReference type="PROSITE-ProRule" id="PRU00117"/>
    </source>
</evidence>
<feature type="region of interest" description="Disordered" evidence="3">
    <location>
        <begin position="56"/>
        <end position="157"/>
    </location>
</feature>
<gene>
    <name evidence="5" type="ORF">VP01_569g8</name>
</gene>
<evidence type="ECO:0000256" key="1">
    <source>
        <dbReference type="ARBA" id="ARBA00022737"/>
    </source>
</evidence>
<feature type="domain" description="K Homology" evidence="4">
    <location>
        <begin position="162"/>
        <end position="232"/>
    </location>
</feature>
<dbReference type="VEuPathDB" id="FungiDB:VP01_569g8"/>
<dbReference type="Gene3D" id="3.30.1370.10">
    <property type="entry name" value="K Homology domain, type 1"/>
    <property type="match status" value="3"/>
</dbReference>